<feature type="region of interest" description="Disordered" evidence="1">
    <location>
        <begin position="64"/>
        <end position="91"/>
    </location>
</feature>
<name>A0ABP6S196_9PSEU</name>
<proteinExistence type="predicted"/>
<feature type="compositionally biased region" description="Basic and acidic residues" evidence="1">
    <location>
        <begin position="1"/>
        <end position="15"/>
    </location>
</feature>
<keyword evidence="2" id="KW-0472">Membrane</keyword>
<feature type="compositionally biased region" description="Pro residues" evidence="1">
    <location>
        <begin position="29"/>
        <end position="39"/>
    </location>
</feature>
<protein>
    <submittedName>
        <fullName evidence="3">Uncharacterized protein</fullName>
    </submittedName>
</protein>
<evidence type="ECO:0000256" key="1">
    <source>
        <dbReference type="SAM" id="MobiDB-lite"/>
    </source>
</evidence>
<feature type="region of interest" description="Disordered" evidence="1">
    <location>
        <begin position="1"/>
        <end position="50"/>
    </location>
</feature>
<keyword evidence="2" id="KW-0812">Transmembrane</keyword>
<accession>A0ABP6S196</accession>
<organism evidence="3 4">
    <name type="scientific">Saccharopolyspora gregorii</name>
    <dbReference type="NCBI Taxonomy" id="33914"/>
    <lineage>
        <taxon>Bacteria</taxon>
        <taxon>Bacillati</taxon>
        <taxon>Actinomycetota</taxon>
        <taxon>Actinomycetes</taxon>
        <taxon>Pseudonocardiales</taxon>
        <taxon>Pseudonocardiaceae</taxon>
        <taxon>Saccharopolyspora</taxon>
    </lineage>
</organism>
<gene>
    <name evidence="3" type="ORF">GCM10020366_64420</name>
</gene>
<evidence type="ECO:0000256" key="2">
    <source>
        <dbReference type="SAM" id="Phobius"/>
    </source>
</evidence>
<keyword evidence="4" id="KW-1185">Reference proteome</keyword>
<feature type="compositionally biased region" description="Pro residues" evidence="1">
    <location>
        <begin position="76"/>
        <end position="86"/>
    </location>
</feature>
<dbReference type="Proteomes" id="UP001500483">
    <property type="component" value="Unassembled WGS sequence"/>
</dbReference>
<feature type="transmembrane region" description="Helical" evidence="2">
    <location>
        <begin position="113"/>
        <end position="131"/>
    </location>
</feature>
<keyword evidence="2" id="KW-1133">Transmembrane helix</keyword>
<dbReference type="RefSeq" id="WP_344931167.1">
    <property type="nucleotide sequence ID" value="NZ_BAAAYK010000038.1"/>
</dbReference>
<sequence>MADPNESHRDDRTPRPDATPDVVDAELVPDPPRTPPVSAPAPDDEQARQYEQYQRFLEFQRFQEWQRGQDGTGAPDAPPPPPPAAPQQPQGRPWWKKALVLLWSLLRPLLGRLLFLLVTVALVVLLLFWLLSELLGGVTGGGGGGGGTGGAPPDAAPVTPPSPQRVVRAFYGYVAHQPEQVCALFTPEGGNAFAYYSQTADCAAAAVAAHEKVTEPNSFSSPRFTNDVIQESEGTAVVDSCALSVSGGPPLGKFSMSHQPNGGWQIDNYEPAACS</sequence>
<comment type="caution">
    <text evidence="3">The sequence shown here is derived from an EMBL/GenBank/DDBJ whole genome shotgun (WGS) entry which is preliminary data.</text>
</comment>
<evidence type="ECO:0000313" key="3">
    <source>
        <dbReference type="EMBL" id="GAA3365250.1"/>
    </source>
</evidence>
<dbReference type="EMBL" id="BAAAYK010000038">
    <property type="protein sequence ID" value="GAA3365250.1"/>
    <property type="molecule type" value="Genomic_DNA"/>
</dbReference>
<evidence type="ECO:0000313" key="4">
    <source>
        <dbReference type="Proteomes" id="UP001500483"/>
    </source>
</evidence>
<reference evidence="4" key="1">
    <citation type="journal article" date="2019" name="Int. J. Syst. Evol. Microbiol.">
        <title>The Global Catalogue of Microorganisms (GCM) 10K type strain sequencing project: providing services to taxonomists for standard genome sequencing and annotation.</title>
        <authorList>
            <consortium name="The Broad Institute Genomics Platform"/>
            <consortium name="The Broad Institute Genome Sequencing Center for Infectious Disease"/>
            <person name="Wu L."/>
            <person name="Ma J."/>
        </authorList>
    </citation>
    <scope>NUCLEOTIDE SEQUENCE [LARGE SCALE GENOMIC DNA]</scope>
    <source>
        <strain evidence="4">JCM 9687</strain>
    </source>
</reference>